<proteinExistence type="predicted"/>
<evidence type="ECO:0000256" key="1">
    <source>
        <dbReference type="SAM" id="MobiDB-lite"/>
    </source>
</evidence>
<keyword evidence="4" id="KW-1185">Reference proteome</keyword>
<dbReference type="PROSITE" id="PS51159">
    <property type="entry name" value="CBM21"/>
    <property type="match status" value="1"/>
</dbReference>
<dbReference type="PANTHER" id="PTHR12307">
    <property type="entry name" value="PROTEIN PHOSPHATASE 1 REGULATORY SUBUNIT"/>
    <property type="match status" value="1"/>
</dbReference>
<dbReference type="GO" id="GO:0005979">
    <property type="term" value="P:regulation of glycogen biosynthetic process"/>
    <property type="evidence" value="ECO:0007669"/>
    <property type="project" value="TreeGrafter"/>
</dbReference>
<dbReference type="GO" id="GO:0008157">
    <property type="term" value="F:protein phosphatase 1 binding"/>
    <property type="evidence" value="ECO:0007669"/>
    <property type="project" value="TreeGrafter"/>
</dbReference>
<dbReference type="GO" id="GO:2001069">
    <property type="term" value="F:glycogen binding"/>
    <property type="evidence" value="ECO:0007669"/>
    <property type="project" value="TreeGrafter"/>
</dbReference>
<feature type="domain" description="CBM21" evidence="2">
    <location>
        <begin position="153"/>
        <end position="269"/>
    </location>
</feature>
<dbReference type="STRING" id="36050.A0A1B8A465"/>
<comment type="caution">
    <text evidence="3">The sequence shown here is derived from an EMBL/GenBank/DDBJ whole genome shotgun (WGS) entry which is preliminary data.</text>
</comment>
<dbReference type="InterPro" id="IPR038175">
    <property type="entry name" value="CBM21_dom_sf"/>
</dbReference>
<protein>
    <recommendedName>
        <fullName evidence="2">CBM21 domain-containing protein</fullName>
    </recommendedName>
</protein>
<dbReference type="EMBL" id="LYXU01000164">
    <property type="protein sequence ID" value="OBS15271.1"/>
    <property type="molecule type" value="Genomic_DNA"/>
</dbReference>
<evidence type="ECO:0000313" key="4">
    <source>
        <dbReference type="Proteomes" id="UP000091967"/>
    </source>
</evidence>
<dbReference type="InterPro" id="IPR005036">
    <property type="entry name" value="CBM21_dom"/>
</dbReference>
<dbReference type="Gene3D" id="2.60.40.2440">
    <property type="entry name" value="Carbohydrate binding type-21 domain"/>
    <property type="match status" value="1"/>
</dbReference>
<gene>
    <name evidence="3" type="ORF">FPOA_13864</name>
</gene>
<organism evidence="3 4">
    <name type="scientific">Fusarium poae</name>
    <dbReference type="NCBI Taxonomy" id="36050"/>
    <lineage>
        <taxon>Eukaryota</taxon>
        <taxon>Fungi</taxon>
        <taxon>Dikarya</taxon>
        <taxon>Ascomycota</taxon>
        <taxon>Pezizomycotina</taxon>
        <taxon>Sordariomycetes</taxon>
        <taxon>Hypocreomycetidae</taxon>
        <taxon>Hypocreales</taxon>
        <taxon>Nectriaceae</taxon>
        <taxon>Fusarium</taxon>
    </lineage>
</organism>
<evidence type="ECO:0000313" key="3">
    <source>
        <dbReference type="EMBL" id="OBS15271.1"/>
    </source>
</evidence>
<feature type="region of interest" description="Disordered" evidence="1">
    <location>
        <begin position="1"/>
        <end position="56"/>
    </location>
</feature>
<dbReference type="GO" id="GO:0000164">
    <property type="term" value="C:protein phosphatase type 1 complex"/>
    <property type="evidence" value="ECO:0007669"/>
    <property type="project" value="TreeGrafter"/>
</dbReference>
<dbReference type="Proteomes" id="UP000091967">
    <property type="component" value="Unassembled WGS sequence"/>
</dbReference>
<dbReference type="PANTHER" id="PTHR12307:SF36">
    <property type="entry name" value="GLYCOGEN-BINDING SUBUNIT 76A"/>
    <property type="match status" value="1"/>
</dbReference>
<sequence length="295" mass="33249">MSDAAQPHPAAVAKVLPSGITSDLVNGDGTSSSHAQDQRRPSVSRSSPGYRVKGPPELMLEQLRDLLHLVWYPYRRQRLVRKPTPRKAVHFEPHDQEQHFFPTDPPVTVKSEPQLMRGVHEGSARKPPSPIASLHIIRSPPTRWEVICSTTVSKITEKTTVKLERLWVSADESSFLGSVAVANLTEDKSVTCRFTFDRWETISEVRAHYAGSLPVTSHQAELDRFLFTLKLPNVALVRPGINTFHCCIRYIVNGQEFWDNNNGLDYQVSFRRKEPSKDMKTIPYGASTLQSDVLV</sequence>
<dbReference type="InterPro" id="IPR050782">
    <property type="entry name" value="PP1_regulatory_subunit_3"/>
</dbReference>
<dbReference type="OMA" id="HWHTISE"/>
<feature type="compositionally biased region" description="Polar residues" evidence="1">
    <location>
        <begin position="19"/>
        <end position="47"/>
    </location>
</feature>
<evidence type="ECO:0000259" key="2">
    <source>
        <dbReference type="PROSITE" id="PS51159"/>
    </source>
</evidence>
<reference evidence="3 4" key="1">
    <citation type="submission" date="2016-06" db="EMBL/GenBank/DDBJ databases">
        <title>Living apart together: crosstalk between the core and supernumerary genomes in a fungal plant pathogen.</title>
        <authorList>
            <person name="Vanheule A."/>
            <person name="Audenaert K."/>
            <person name="Warris S."/>
            <person name="Van De Geest H."/>
            <person name="Schijlen E."/>
            <person name="Hofte M."/>
            <person name="De Saeger S."/>
            <person name="Haesaert G."/>
            <person name="Waalwijk C."/>
            <person name="Van Der Lee T."/>
        </authorList>
    </citation>
    <scope>NUCLEOTIDE SEQUENCE [LARGE SCALE GENOMIC DNA]</scope>
    <source>
        <strain evidence="3 4">2516</strain>
    </source>
</reference>
<dbReference type="Pfam" id="PF03370">
    <property type="entry name" value="CBM_21"/>
    <property type="match status" value="1"/>
</dbReference>
<dbReference type="AlphaFoldDB" id="A0A1B8A465"/>
<accession>A0A1B8A465</accession>
<name>A0A1B8A465_FUSPO</name>